<accession>X0W1U8</accession>
<sequence>ASASAWRCSEDGMNVKKNGLTMPPSSNGETLCLETRGQEHQTKPLLIERIRTLEHEFGVESEKKLISKQRIQILLDNAGLMRDGFTIAECIEQLEDSVF</sequence>
<protein>
    <submittedName>
        <fullName evidence="1">Uncharacterized protein</fullName>
    </submittedName>
</protein>
<gene>
    <name evidence="1" type="ORF">S01H1_51644</name>
</gene>
<name>X0W1U8_9ZZZZ</name>
<organism evidence="1">
    <name type="scientific">marine sediment metagenome</name>
    <dbReference type="NCBI Taxonomy" id="412755"/>
    <lineage>
        <taxon>unclassified sequences</taxon>
        <taxon>metagenomes</taxon>
        <taxon>ecological metagenomes</taxon>
    </lineage>
</organism>
<feature type="non-terminal residue" evidence="1">
    <location>
        <position position="1"/>
    </location>
</feature>
<comment type="caution">
    <text evidence="1">The sequence shown here is derived from an EMBL/GenBank/DDBJ whole genome shotgun (WGS) entry which is preliminary data.</text>
</comment>
<evidence type="ECO:0000313" key="1">
    <source>
        <dbReference type="EMBL" id="GAG24779.1"/>
    </source>
</evidence>
<dbReference type="AlphaFoldDB" id="X0W1U8"/>
<proteinExistence type="predicted"/>
<reference evidence="1" key="1">
    <citation type="journal article" date="2014" name="Front. Microbiol.">
        <title>High frequency of phylogenetically diverse reductive dehalogenase-homologous genes in deep subseafloor sedimentary metagenomes.</title>
        <authorList>
            <person name="Kawai M."/>
            <person name="Futagami T."/>
            <person name="Toyoda A."/>
            <person name="Takaki Y."/>
            <person name="Nishi S."/>
            <person name="Hori S."/>
            <person name="Arai W."/>
            <person name="Tsubouchi T."/>
            <person name="Morono Y."/>
            <person name="Uchiyama I."/>
            <person name="Ito T."/>
            <person name="Fujiyama A."/>
            <person name="Inagaki F."/>
            <person name="Takami H."/>
        </authorList>
    </citation>
    <scope>NUCLEOTIDE SEQUENCE</scope>
    <source>
        <strain evidence="1">Expedition CK06-06</strain>
    </source>
</reference>
<dbReference type="EMBL" id="BARS01033333">
    <property type="protein sequence ID" value="GAG24779.1"/>
    <property type="molecule type" value="Genomic_DNA"/>
</dbReference>